<reference evidence="1 2" key="1">
    <citation type="submission" date="2023-07" db="EMBL/GenBank/DDBJ databases">
        <title>Functional and genomic diversity of the sorghum phyllosphere microbiome.</title>
        <authorList>
            <person name="Shade A."/>
        </authorList>
    </citation>
    <scope>NUCLEOTIDE SEQUENCE [LARGE SCALE GENOMIC DNA]</scope>
    <source>
        <strain evidence="1 2">SORGH_AS_0892</strain>
    </source>
</reference>
<evidence type="ECO:0000313" key="1">
    <source>
        <dbReference type="EMBL" id="MDQ1148910.1"/>
    </source>
</evidence>
<dbReference type="Gene3D" id="3.40.390.70">
    <property type="match status" value="1"/>
</dbReference>
<dbReference type="PROSITE" id="PS51257">
    <property type="entry name" value="PROKAR_LIPOPROTEIN"/>
    <property type="match status" value="1"/>
</dbReference>
<dbReference type="NCBIfam" id="TIGR04549">
    <property type="entry name" value="LP_HExxH_w_tonB"/>
    <property type="match status" value="1"/>
</dbReference>
<organism evidence="1 2">
    <name type="scientific">Sphingobacterium zeae</name>
    <dbReference type="NCBI Taxonomy" id="1776859"/>
    <lineage>
        <taxon>Bacteria</taxon>
        <taxon>Pseudomonadati</taxon>
        <taxon>Bacteroidota</taxon>
        <taxon>Sphingobacteriia</taxon>
        <taxon>Sphingobacteriales</taxon>
        <taxon>Sphingobacteriaceae</taxon>
        <taxon>Sphingobacterium</taxon>
    </lineage>
</organism>
<dbReference type="InterPro" id="IPR030890">
    <property type="entry name" value="LP_HExxH_w_TonB"/>
</dbReference>
<accession>A0ABU0U1T5</accession>
<dbReference type="Proteomes" id="UP001244640">
    <property type="component" value="Unassembled WGS sequence"/>
</dbReference>
<keyword evidence="1" id="KW-0449">Lipoprotein</keyword>
<keyword evidence="2" id="KW-1185">Reference proteome</keyword>
<comment type="caution">
    <text evidence="1">The sequence shown here is derived from an EMBL/GenBank/DDBJ whole genome shotgun (WGS) entry which is preliminary data.</text>
</comment>
<dbReference type="RefSeq" id="WP_307184851.1">
    <property type="nucleotide sequence ID" value="NZ_JAUTBA010000001.1"/>
</dbReference>
<protein>
    <submittedName>
        <fullName evidence="1">Substrate import-associated zinc metallohydrolase lipoprotein</fullName>
    </submittedName>
</protein>
<name>A0ABU0U1T5_9SPHI</name>
<proteinExistence type="predicted"/>
<dbReference type="Pfam" id="PF15890">
    <property type="entry name" value="Peptidase_Mx1"/>
    <property type="match status" value="1"/>
</dbReference>
<evidence type="ECO:0000313" key="2">
    <source>
        <dbReference type="Proteomes" id="UP001244640"/>
    </source>
</evidence>
<dbReference type="EMBL" id="JAUTBA010000001">
    <property type="protein sequence ID" value="MDQ1148910.1"/>
    <property type="molecule type" value="Genomic_DNA"/>
</dbReference>
<gene>
    <name evidence="1" type="ORF">QE382_000894</name>
</gene>
<sequence length="304" mass="34274">MKNNTLLISILLSCGVMFSGCNKEDKLDSKSVFVDSEIPKNALDNYLYNNYTKPYNVQIFYKYNDNESNMTYRLVPAPYDASIRLSKLMLFLVMDPYSEVTGSTQFLRSNFPKIITYTGSVPVQTNGVIILGTAESGTKVSLYNLLELNETTGKNSQFLNNGFFKTVHHEFQHILNQNKPYPSNFREISGSNYIEDEWNTKYPNSPVGIGSAIAAGFISPYASKADTEDFAELYSFYVTRSQADFDAMLNVENSTAAGRTLILSKLAIVKSYMKSEWGIDMDILRANIIARYPKLSTFDQTTLN</sequence>